<feature type="transmembrane region" description="Helical" evidence="1">
    <location>
        <begin position="245"/>
        <end position="268"/>
    </location>
</feature>
<feature type="transmembrane region" description="Helical" evidence="1">
    <location>
        <begin position="81"/>
        <end position="99"/>
    </location>
</feature>
<evidence type="ECO:0000313" key="2">
    <source>
        <dbReference type="EMBL" id="KUG16751.1"/>
    </source>
</evidence>
<keyword evidence="1" id="KW-0472">Membrane</keyword>
<organism evidence="2">
    <name type="scientific">hydrocarbon metagenome</name>
    <dbReference type="NCBI Taxonomy" id="938273"/>
    <lineage>
        <taxon>unclassified sequences</taxon>
        <taxon>metagenomes</taxon>
        <taxon>ecological metagenomes</taxon>
    </lineage>
</organism>
<dbReference type="AlphaFoldDB" id="A0A0W8F7C4"/>
<feature type="transmembrane region" description="Helical" evidence="1">
    <location>
        <begin position="12"/>
        <end position="35"/>
    </location>
</feature>
<evidence type="ECO:0000256" key="1">
    <source>
        <dbReference type="SAM" id="Phobius"/>
    </source>
</evidence>
<sequence length="298" mass="32139">MSHSNPTSTERFKLLLVSIIAAMLIATAMEVFIGVGGSTRIEILSGWFSILFPLLGNLIFPVLYFVGLIFGSYQVSGKEMWWLDLGLVVAIAGLGYAVAEAIVFRERKAKNRDDERARKALHIASNLATCLLIWIFGIRTTSIFVLLLTCTEILLIHLIASGIKVPGMKEWVENVGREGEIPGEGALYNALGVLFALGLLRDHPAAAIAVIIILAMGDGLATFMGSSYGRHKLPWNESKTFEGTVGFAAGAMGAFMVLPTVGTLAIVLLSSIIESLPLKVNDNIVLPVAASLMYYLVL</sequence>
<evidence type="ECO:0008006" key="3">
    <source>
        <dbReference type="Google" id="ProtNLM"/>
    </source>
</evidence>
<accession>A0A0W8F7C4</accession>
<protein>
    <recommendedName>
        <fullName evidence="3">Phytol kinase</fullName>
    </recommendedName>
</protein>
<keyword evidence="1" id="KW-1133">Transmembrane helix</keyword>
<dbReference type="PANTHER" id="PTHR31303:SF1">
    <property type="entry name" value="CTP-DEPENDENT DIACYLGLYCEROL KINASE 1"/>
    <property type="match status" value="1"/>
</dbReference>
<feature type="transmembrane region" description="Helical" evidence="1">
    <location>
        <begin position="205"/>
        <end position="225"/>
    </location>
</feature>
<gene>
    <name evidence="2" type="ORF">ASZ90_013567</name>
</gene>
<comment type="caution">
    <text evidence="2">The sequence shown here is derived from an EMBL/GenBank/DDBJ whole genome shotgun (WGS) entry which is preliminary data.</text>
</comment>
<name>A0A0W8F7C4_9ZZZZ</name>
<keyword evidence="1" id="KW-0812">Transmembrane</keyword>
<reference evidence="2" key="1">
    <citation type="journal article" date="2015" name="Proc. Natl. Acad. Sci. U.S.A.">
        <title>Networks of energetic and metabolic interactions define dynamics in microbial communities.</title>
        <authorList>
            <person name="Embree M."/>
            <person name="Liu J.K."/>
            <person name="Al-Bassam M.M."/>
            <person name="Zengler K."/>
        </authorList>
    </citation>
    <scope>NUCLEOTIDE SEQUENCE</scope>
</reference>
<dbReference type="GO" id="GO:0004143">
    <property type="term" value="F:ATP-dependent diacylglycerol kinase activity"/>
    <property type="evidence" value="ECO:0007669"/>
    <property type="project" value="InterPro"/>
</dbReference>
<proteinExistence type="predicted"/>
<feature type="transmembrane region" description="Helical" evidence="1">
    <location>
        <begin position="120"/>
        <end position="137"/>
    </location>
</feature>
<dbReference type="InterPro" id="IPR037997">
    <property type="entry name" value="Dgk1-like"/>
</dbReference>
<dbReference type="EMBL" id="LNQE01001481">
    <property type="protein sequence ID" value="KUG16751.1"/>
    <property type="molecule type" value="Genomic_DNA"/>
</dbReference>
<dbReference type="PANTHER" id="PTHR31303">
    <property type="entry name" value="CTP-DEPENDENT DIACYLGLYCEROL KINASE 1"/>
    <property type="match status" value="1"/>
</dbReference>
<feature type="transmembrane region" description="Helical" evidence="1">
    <location>
        <begin position="47"/>
        <end position="69"/>
    </location>
</feature>